<dbReference type="InterPro" id="IPR023997">
    <property type="entry name" value="TonB-dep_OMP_SusC/RagA_CS"/>
</dbReference>
<dbReference type="SUPFAM" id="SSF56935">
    <property type="entry name" value="Porins"/>
    <property type="match status" value="1"/>
</dbReference>
<dbReference type="InterPro" id="IPR037066">
    <property type="entry name" value="Plug_dom_sf"/>
</dbReference>
<comment type="caution">
    <text evidence="12">The sequence shown here is derived from an EMBL/GenBank/DDBJ whole genome shotgun (WGS) entry which is preliminary data.</text>
</comment>
<evidence type="ECO:0000259" key="10">
    <source>
        <dbReference type="Pfam" id="PF00593"/>
    </source>
</evidence>
<dbReference type="STRING" id="1122973.GCA_000379925_00529"/>
<dbReference type="OrthoDB" id="9768177at2"/>
<keyword evidence="12" id="KW-0675">Receptor</keyword>
<reference evidence="12 13" key="1">
    <citation type="submission" date="2019-03" db="EMBL/GenBank/DDBJ databases">
        <title>Porphyromonas levii Isolated from the Uterus of Dairy Cows.</title>
        <authorList>
            <person name="Francis A.M."/>
        </authorList>
    </citation>
    <scope>NUCLEOTIDE SEQUENCE [LARGE SCALE GENOMIC DNA]</scope>
    <source>
        <strain evidence="12 13">AF5678</strain>
    </source>
</reference>
<dbReference type="SUPFAM" id="SSF49464">
    <property type="entry name" value="Carboxypeptidase regulatory domain-like"/>
    <property type="match status" value="1"/>
</dbReference>
<keyword evidence="2 8" id="KW-0813">Transport</keyword>
<evidence type="ECO:0000256" key="9">
    <source>
        <dbReference type="RuleBase" id="RU003357"/>
    </source>
</evidence>
<evidence type="ECO:0000256" key="4">
    <source>
        <dbReference type="ARBA" id="ARBA00022692"/>
    </source>
</evidence>
<evidence type="ECO:0000256" key="5">
    <source>
        <dbReference type="ARBA" id="ARBA00023077"/>
    </source>
</evidence>
<dbReference type="Gene3D" id="2.40.170.20">
    <property type="entry name" value="TonB-dependent receptor, beta-barrel domain"/>
    <property type="match status" value="1"/>
</dbReference>
<dbReference type="Proteomes" id="UP000297225">
    <property type="component" value="Unassembled WGS sequence"/>
</dbReference>
<comment type="subcellular location">
    <subcellularLocation>
        <location evidence="1 8">Cell outer membrane</location>
        <topology evidence="1 8">Multi-pass membrane protein</topology>
    </subcellularLocation>
</comment>
<keyword evidence="6 8" id="KW-0472">Membrane</keyword>
<comment type="similarity">
    <text evidence="8 9">Belongs to the TonB-dependent receptor family.</text>
</comment>
<dbReference type="Gene3D" id="2.60.40.1120">
    <property type="entry name" value="Carboxypeptidase-like, regulatory domain"/>
    <property type="match status" value="1"/>
</dbReference>
<evidence type="ECO:0000313" key="13">
    <source>
        <dbReference type="Proteomes" id="UP000297225"/>
    </source>
</evidence>
<keyword evidence="5 9" id="KW-0798">TonB box</keyword>
<dbReference type="Pfam" id="PF13715">
    <property type="entry name" value="CarbopepD_reg_2"/>
    <property type="match status" value="1"/>
</dbReference>
<feature type="domain" description="TonB-dependent receptor-like beta-barrel" evidence="10">
    <location>
        <begin position="446"/>
        <end position="924"/>
    </location>
</feature>
<dbReference type="Gene3D" id="2.170.130.10">
    <property type="entry name" value="TonB-dependent receptor, plug domain"/>
    <property type="match status" value="1"/>
</dbReference>
<name>A0A4Y8WMY1_9PORP</name>
<protein>
    <submittedName>
        <fullName evidence="12">TonB-dependent receptor</fullName>
    </submittedName>
</protein>
<dbReference type="EMBL" id="SPNC01000110">
    <property type="protein sequence ID" value="TFH94539.1"/>
    <property type="molecule type" value="Genomic_DNA"/>
</dbReference>
<keyword evidence="7 8" id="KW-0998">Cell outer membrane</keyword>
<dbReference type="InterPro" id="IPR000531">
    <property type="entry name" value="Beta-barrel_TonB"/>
</dbReference>
<dbReference type="AlphaFoldDB" id="A0A4Y8WMY1"/>
<evidence type="ECO:0000256" key="2">
    <source>
        <dbReference type="ARBA" id="ARBA00022448"/>
    </source>
</evidence>
<dbReference type="InterPro" id="IPR039426">
    <property type="entry name" value="TonB-dep_rcpt-like"/>
</dbReference>
<accession>A0A4Y8WMY1</accession>
<organism evidence="12 13">
    <name type="scientific">Porphyromonas levii</name>
    <dbReference type="NCBI Taxonomy" id="28114"/>
    <lineage>
        <taxon>Bacteria</taxon>
        <taxon>Pseudomonadati</taxon>
        <taxon>Bacteroidota</taxon>
        <taxon>Bacteroidia</taxon>
        <taxon>Bacteroidales</taxon>
        <taxon>Porphyromonadaceae</taxon>
        <taxon>Porphyromonas</taxon>
    </lineage>
</organism>
<dbReference type="PROSITE" id="PS52016">
    <property type="entry name" value="TONB_DEPENDENT_REC_3"/>
    <property type="match status" value="1"/>
</dbReference>
<sequence length="1107" mass="122245">MKKIVCLRALLPLSLGVSLLIGGGIETQAVTTKQGVSEVVAQSKTITVKGVVVDATHNEPVIGATVMLKEDKSKGTQTNLDGEFTLANVPSNGTLEVSYIGMKTVTVAINGRTTINISLQEDNELLQEVVVTGYGGKQSRVKVTNSIANVDTEKLTVGVYSNPAQALSGAISGLRVVQSSGNPGATPQIILRGGTNFNGSGSPLVLVDGQLRGSLSDINPNDIESMSMLKDAGATALYGARAANGVILVTTKSGKAGMGEINVKARVGLNYAVFPHKFLGAKDYITWMRRAYDITPWAPKNNLNGAQPMGIGNVYGPGMKWNLMEYNPKYDELLAKGWQKMKDPLSDKILMYKETFPQDYNFVNPSMTQDYNVSLSGGNDKGTYYAGLGYNHSQGLPVTSFYKRYSFVLNGSYNIKPWLTSRSSFNFNRANWNSMPGSQGSEENYFGRINSVPTTARYTDEDGNPLLGPNTGDGNQMFQPQKWIRDNQTDKFTMIQAFDVKFTDYLKLTLTGNWYYSEGFYEGFNKDRVTNQEGTSWQRGRETWAKFDRGLAQTYNGVFNFSKYFGQHSVDVMLGMEYFQDASKGFSAEGSGAPTDDFMDLGLTLTEEGKRKIDSYHSKYRILSYFGRLNYEFAGKYLASAVFREDGYSSLLDNRWGFFPGVSGGWIFGNEDFVKEALPWLSFGKLRASYGVNGDASGIGAYTLQGSYNSAKYNGNTGFLIGNLPNPTLRWEKTRTFELGADMSFFANRLNTNITFYDRLTLDKYAAFDLPPTGGFSSIQNNNGKFRNRGVELEISGTPIKTQDFTWQVGGNITYNKNTIIQLPDNGLDRNRQGGQQIYTGKGDELQWVGGYQEGQEPWVVVGYRSMGIFQSDEEINAAYPGGTVEGNVQGKKSYTPAAWAKLTDAQRKNAILLTPGDMRWKDINGDGKIDSFDQVVFGNAMPHWTGGLTSTMSWKGLRLYLAVDYALGFWNYDNTTPWYIGAAQGTYNTIDMVFNTWTPENRNAKYPKYVYADMLGAANFHRNSDLFAYKGDYLAFRELSLSYTLPQNISEMVAAKRIEFSVTGQNLGYLVGAKVATPERMRTGGVASGTGYSLPRTVLFGLNVTF</sequence>
<dbReference type="Pfam" id="PF00593">
    <property type="entry name" value="TonB_dep_Rec_b-barrel"/>
    <property type="match status" value="1"/>
</dbReference>
<keyword evidence="3 8" id="KW-1134">Transmembrane beta strand</keyword>
<evidence type="ECO:0000256" key="7">
    <source>
        <dbReference type="ARBA" id="ARBA00023237"/>
    </source>
</evidence>
<evidence type="ECO:0000256" key="3">
    <source>
        <dbReference type="ARBA" id="ARBA00022452"/>
    </source>
</evidence>
<dbReference type="RefSeq" id="WP_018357794.1">
    <property type="nucleotide sequence ID" value="NZ_CP197400.1"/>
</dbReference>
<proteinExistence type="inferred from homology"/>
<dbReference type="NCBIfam" id="TIGR04057">
    <property type="entry name" value="SusC_RagA_signa"/>
    <property type="match status" value="1"/>
</dbReference>
<evidence type="ECO:0000313" key="12">
    <source>
        <dbReference type="EMBL" id="TFH94539.1"/>
    </source>
</evidence>
<dbReference type="InterPro" id="IPR023996">
    <property type="entry name" value="TonB-dep_OMP_SusC/RagA"/>
</dbReference>
<dbReference type="InterPro" id="IPR036942">
    <property type="entry name" value="Beta-barrel_TonB_sf"/>
</dbReference>
<gene>
    <name evidence="12" type="ORF">E4P47_07035</name>
</gene>
<dbReference type="Pfam" id="PF07715">
    <property type="entry name" value="Plug"/>
    <property type="match status" value="1"/>
</dbReference>
<dbReference type="InterPro" id="IPR008969">
    <property type="entry name" value="CarboxyPept-like_regulatory"/>
</dbReference>
<keyword evidence="4 8" id="KW-0812">Transmembrane</keyword>
<evidence type="ECO:0000256" key="8">
    <source>
        <dbReference type="PROSITE-ProRule" id="PRU01360"/>
    </source>
</evidence>
<dbReference type="GO" id="GO:0009279">
    <property type="term" value="C:cell outer membrane"/>
    <property type="evidence" value="ECO:0007669"/>
    <property type="project" value="UniProtKB-SubCell"/>
</dbReference>
<feature type="domain" description="TonB-dependent receptor plug" evidence="11">
    <location>
        <begin position="142"/>
        <end position="246"/>
    </location>
</feature>
<dbReference type="InterPro" id="IPR012910">
    <property type="entry name" value="Plug_dom"/>
</dbReference>
<evidence type="ECO:0000256" key="6">
    <source>
        <dbReference type="ARBA" id="ARBA00023136"/>
    </source>
</evidence>
<evidence type="ECO:0000259" key="11">
    <source>
        <dbReference type="Pfam" id="PF07715"/>
    </source>
</evidence>
<evidence type="ECO:0000256" key="1">
    <source>
        <dbReference type="ARBA" id="ARBA00004571"/>
    </source>
</evidence>
<keyword evidence="13" id="KW-1185">Reference proteome</keyword>
<dbReference type="NCBIfam" id="TIGR04056">
    <property type="entry name" value="OMP_RagA_SusC"/>
    <property type="match status" value="1"/>
</dbReference>